<keyword evidence="3" id="KW-0677">Repeat</keyword>
<name>A0ABW5PPA6_9BACI</name>
<protein>
    <submittedName>
        <fullName evidence="6">Prenyltransferase/squalene oxidase repeat-containing protein</fullName>
    </submittedName>
</protein>
<dbReference type="PANTHER" id="PTHR11764">
    <property type="entry name" value="TERPENE CYCLASE/MUTASE FAMILY MEMBER"/>
    <property type="match status" value="1"/>
</dbReference>
<evidence type="ECO:0000256" key="2">
    <source>
        <dbReference type="ARBA" id="ARBA00009755"/>
    </source>
</evidence>
<dbReference type="Proteomes" id="UP001597458">
    <property type="component" value="Unassembled WGS sequence"/>
</dbReference>
<comment type="caution">
    <text evidence="6">The sequence shown here is derived from an EMBL/GenBank/DDBJ whole genome shotgun (WGS) entry which is preliminary data.</text>
</comment>
<dbReference type="InterPro" id="IPR032696">
    <property type="entry name" value="SQ_cyclase_C"/>
</dbReference>
<dbReference type="SFLD" id="SFLDG01016">
    <property type="entry name" value="Prenyltransferase_Like_2"/>
    <property type="match status" value="1"/>
</dbReference>
<dbReference type="Gene3D" id="1.50.10.20">
    <property type="match status" value="2"/>
</dbReference>
<sequence length="623" mass="71050">MQKIESEINRLINIFQKDQLPDGSWDYPFETGIVTDCYMIILLRLLDKEDETLIHSLANRIIKKQRPNGSWSLFHDEGDGNLSATIEAYYALLFSGLMLEQNPKMQLAKTFIISQGGLHQANTFTKIMLAISGQYKWPENIQIPIEFILLPNSFLVNLFDVSVFCRANFVPILMLADYKYTINRSDTPDLSDLMEKRESKLDFSDDLNYRSIVNLIQEGIESLMSLPKEAHEAALSKAEQYMMGRIEPDGTLLSYFSATFLMVFAMLARGYKKEHPIITHAIQGLKSMVCTIDGDNHVQYTTANVWNTTLISYALQEAGIGYQESVVQKANHYILSWQHTKLGDWAIHNSRALPGGWGFSHINTMNPDVDDTSAALRAFRSAAQNNHTYLQSWKLGIQWIISMQNRDGGWPAFERNVNKHFLTWLPIEEAEDILIDPSSADLTGRTLHFLGESTTLKKDHPIMKQGINWLLDHQENAGYWPGRWGIYYLYGTWAAITGMVSAGVNIKHPAIQKALRWILTIQNKDGGWGESCRSDIKKQYIPLTTSTRTHTAWALDALIAASKRVTPEIRKGIDFLTSNNEQEDWVHHYPNGKGMAGAFYIHYHSYDLIWPLLTLSHYQKKFG</sequence>
<evidence type="ECO:0000256" key="3">
    <source>
        <dbReference type="ARBA" id="ARBA00022737"/>
    </source>
</evidence>
<dbReference type="InterPro" id="IPR018333">
    <property type="entry name" value="Squalene_cyclase"/>
</dbReference>
<dbReference type="PANTHER" id="PTHR11764:SF20">
    <property type="entry name" value="LANOSTEROL SYNTHASE"/>
    <property type="match status" value="1"/>
</dbReference>
<accession>A0ABW5PPA6</accession>
<proteinExistence type="inferred from homology"/>
<reference evidence="7" key="1">
    <citation type="journal article" date="2019" name="Int. J. Syst. Evol. Microbiol.">
        <title>The Global Catalogue of Microorganisms (GCM) 10K type strain sequencing project: providing services to taxonomists for standard genome sequencing and annotation.</title>
        <authorList>
            <consortium name="The Broad Institute Genomics Platform"/>
            <consortium name="The Broad Institute Genome Sequencing Center for Infectious Disease"/>
            <person name="Wu L."/>
            <person name="Ma J."/>
        </authorList>
    </citation>
    <scope>NUCLEOTIDE SEQUENCE [LARGE SCALE GENOMIC DNA]</scope>
    <source>
        <strain evidence="7">TISTR 2241</strain>
    </source>
</reference>
<evidence type="ECO:0000256" key="1">
    <source>
        <dbReference type="ARBA" id="ARBA00004999"/>
    </source>
</evidence>
<gene>
    <name evidence="6" type="ORF">ACFSTF_04990</name>
</gene>
<dbReference type="EMBL" id="JBHUMR010000008">
    <property type="protein sequence ID" value="MFD2616663.1"/>
    <property type="molecule type" value="Genomic_DNA"/>
</dbReference>
<dbReference type="RefSeq" id="WP_141189472.1">
    <property type="nucleotide sequence ID" value="NZ_JBHUMR010000008.1"/>
</dbReference>
<dbReference type="Pfam" id="PF13243">
    <property type="entry name" value="SQHop_cyclase_C"/>
    <property type="match status" value="1"/>
</dbReference>
<comment type="pathway">
    <text evidence="1">Secondary metabolite biosynthesis; hopanoid biosynthesis.</text>
</comment>
<evidence type="ECO:0000259" key="5">
    <source>
        <dbReference type="Pfam" id="PF13249"/>
    </source>
</evidence>
<comment type="similarity">
    <text evidence="2">Belongs to the terpene cyclase/mutase family.</text>
</comment>
<organism evidence="6 7">
    <name type="scientific">Terrilactibacillus laevilacticus</name>
    <dbReference type="NCBI Taxonomy" id="1380157"/>
    <lineage>
        <taxon>Bacteria</taxon>
        <taxon>Bacillati</taxon>
        <taxon>Bacillota</taxon>
        <taxon>Bacilli</taxon>
        <taxon>Bacillales</taxon>
        <taxon>Bacillaceae</taxon>
        <taxon>Terrilactibacillus</taxon>
    </lineage>
</organism>
<dbReference type="Pfam" id="PF13249">
    <property type="entry name" value="SQHop_cyclase_N"/>
    <property type="match status" value="1"/>
</dbReference>
<dbReference type="InterPro" id="IPR008930">
    <property type="entry name" value="Terpenoid_cyclase/PrenylTrfase"/>
</dbReference>
<dbReference type="InterPro" id="IPR032697">
    <property type="entry name" value="SQ_cyclase_N"/>
</dbReference>
<dbReference type="NCBIfam" id="TIGR01787">
    <property type="entry name" value="squalene_cyclas"/>
    <property type="match status" value="1"/>
</dbReference>
<feature type="domain" description="Squalene cyclase C-terminal" evidence="4">
    <location>
        <begin position="304"/>
        <end position="620"/>
    </location>
</feature>
<feature type="domain" description="Squalene cyclase N-terminal" evidence="5">
    <location>
        <begin position="10"/>
        <end position="290"/>
    </location>
</feature>
<keyword evidence="7" id="KW-1185">Reference proteome</keyword>
<evidence type="ECO:0000313" key="6">
    <source>
        <dbReference type="EMBL" id="MFD2616663.1"/>
    </source>
</evidence>
<dbReference type="SUPFAM" id="SSF48239">
    <property type="entry name" value="Terpenoid cyclases/Protein prenyltransferases"/>
    <property type="match status" value="2"/>
</dbReference>
<evidence type="ECO:0000313" key="7">
    <source>
        <dbReference type="Proteomes" id="UP001597458"/>
    </source>
</evidence>
<evidence type="ECO:0000259" key="4">
    <source>
        <dbReference type="Pfam" id="PF13243"/>
    </source>
</evidence>